<evidence type="ECO:0008006" key="2">
    <source>
        <dbReference type="Google" id="ProtNLM"/>
    </source>
</evidence>
<protein>
    <recommendedName>
        <fullName evidence="2">Helicase ATP-binding domain-containing protein</fullName>
    </recommendedName>
</protein>
<accession>A0A6C0IYY4</accession>
<reference evidence="1" key="1">
    <citation type="journal article" date="2020" name="Nature">
        <title>Giant virus diversity and host interactions through global metagenomics.</title>
        <authorList>
            <person name="Schulz F."/>
            <person name="Roux S."/>
            <person name="Paez-Espino D."/>
            <person name="Jungbluth S."/>
            <person name="Walsh D.A."/>
            <person name="Denef V.J."/>
            <person name="McMahon K.D."/>
            <person name="Konstantinidis K.T."/>
            <person name="Eloe-Fadrosh E.A."/>
            <person name="Kyrpides N.C."/>
            <person name="Woyke T."/>
        </authorList>
    </citation>
    <scope>NUCLEOTIDE SEQUENCE</scope>
    <source>
        <strain evidence="1">GVMAG-M-3300025572-1</strain>
    </source>
</reference>
<proteinExistence type="predicted"/>
<organism evidence="1">
    <name type="scientific">viral metagenome</name>
    <dbReference type="NCBI Taxonomy" id="1070528"/>
    <lineage>
        <taxon>unclassified sequences</taxon>
        <taxon>metagenomes</taxon>
        <taxon>organismal metagenomes</taxon>
    </lineage>
</organism>
<name>A0A6C0IYY4_9ZZZZ</name>
<sequence>MSVLATSESGAAAQSLGTIQISDFFGAYPDISPRVPTTDSLFNTLISRKQEFAELRPGISEPSPARGQAFKHQKLAVRYLTWYDRLLLLHDPGTGKSCIITHSAELFKNEFLKSPDDPTKIRRAVILVRGPPLAENIKNEIVCRCTDRVYETDLVMRSTDERVMKSNITRELKTWYDIMTYHEFATIIDRFEREEDLEEYMSNKAIYVDEAHNVPTLEDIRNPQPPILTIAEARAATAREVQRVQEAAARAIERGRRPRPIPARVRGESVYQTLFRAFHKGKRNKIVLATATPMINAPNDIVPLMNLILPLDFQMPYAPLGEAEQAAFANQPLEAFEPYFRGRVSYVRALETGAIDQPMGIQLPGWNTSVYTCAMSAFQYQAYLRGSVQQPGQSLESFYFNQRQASNFVFPDGTFGTEAFNRYIEKIGDQYRFKQTPEAQQCQALIAIPRTLELLSKKYADIVEICRSSFPEAEVVHDDEKGIVFVYFSDFVHGSGAVLLSLCLQAHGYEEFRETQSIFIGSHEAGIGPRFGPCSSTTEPGFERQTRSGFGKRPRYAVLSSGTPPARIPAILNTLSSYENRYGQYLQVLIGSQTSREGINIYNAVKMILASSSWNHSTNFQARERVFRSTSHEVRLREKRARLARQGLPIDNVTMDVQTFNMASVYEYDAERLQDDLRLVPWLAAEVQRDPALAQALQTDNYDTIDPQMYVRAEQKDRLIRKIMRYMKQSSLDCYINYNRNVRPTDVDGSPVCDYMQCAYDCAGIRRELLEPLDRTTKVLYYSDEEVQQAQMAILRIFSRFHSLKIDQLHQLIHQVDPNLEDIFIDMAIEKTIRENSRFLDSSGQEHRLLDRMGFPAYLRESLDGVLYLEKDPFEIRPRPENTAYSSTLIGTQDPNNNSFLDYVVGREVVNETPIIQQLINTPTDDPQFMTLLGSLSIVSKVNLLETALIERTRTGESSEFYDTIISAFNHAVFSMPEPINLLIKTRNLLANRGKTRGRKPNPNTQPKLKRLEFGPELQIPLYDPSQMGERVYLHTLLNQGSHARTSYSATTRYFNVEGQIRILKMSEGIGWRDVNDYEYVVYNDLIKRQINEIRAYYEQFPIYGIMLPPKNEFRLRDREREGPAAARDARSIYDGRVCHTWRKPELIDILYRLGIRLPPPPPTITRSMMIASLESKNVFFQWDQVPDDRLVHFYSWYQTNYSRTDICDLIRRFFERTGRLLTGRRPTAPVSGASPATESIQVAPALTTPDYSEPFTLPASTAMPQLPSQVMPQFAMSAGQPVTQFNTAPLIPTGQLLEIPRSQADVSQALPVPSFPVSAPRDLSSNVGPGVAMGQVPPAGQGLDG</sequence>
<dbReference type="Gene3D" id="3.40.50.300">
    <property type="entry name" value="P-loop containing nucleotide triphosphate hydrolases"/>
    <property type="match status" value="2"/>
</dbReference>
<dbReference type="InterPro" id="IPR027417">
    <property type="entry name" value="P-loop_NTPase"/>
</dbReference>
<dbReference type="EMBL" id="MN740283">
    <property type="protein sequence ID" value="QHT97655.1"/>
    <property type="molecule type" value="Genomic_DNA"/>
</dbReference>
<dbReference type="SUPFAM" id="SSF52540">
    <property type="entry name" value="P-loop containing nucleoside triphosphate hydrolases"/>
    <property type="match status" value="2"/>
</dbReference>
<evidence type="ECO:0000313" key="1">
    <source>
        <dbReference type="EMBL" id="QHT97655.1"/>
    </source>
</evidence>